<dbReference type="EMBL" id="JAACXV010000232">
    <property type="protein sequence ID" value="KAF7281612.1"/>
    <property type="molecule type" value="Genomic_DNA"/>
</dbReference>
<keyword evidence="8" id="KW-0067">ATP-binding</keyword>
<accession>A0A834IIK7</accession>
<dbReference type="InterPro" id="IPR009080">
    <property type="entry name" value="tRNAsynth_Ia_anticodon-bd"/>
</dbReference>
<evidence type="ECO:0000256" key="13">
    <source>
        <dbReference type="ARBA" id="ARBA00045476"/>
    </source>
</evidence>
<evidence type="ECO:0000256" key="8">
    <source>
        <dbReference type="ARBA" id="ARBA00022840"/>
    </source>
</evidence>
<evidence type="ECO:0000313" key="20">
    <source>
        <dbReference type="EMBL" id="KAF7281612.1"/>
    </source>
</evidence>
<keyword evidence="21" id="KW-1185">Reference proteome</keyword>
<organism evidence="20 21">
    <name type="scientific">Rhynchophorus ferrugineus</name>
    <name type="common">Red palm weevil</name>
    <name type="synonym">Curculio ferrugineus</name>
    <dbReference type="NCBI Taxonomy" id="354439"/>
    <lineage>
        <taxon>Eukaryota</taxon>
        <taxon>Metazoa</taxon>
        <taxon>Ecdysozoa</taxon>
        <taxon>Arthropoda</taxon>
        <taxon>Hexapoda</taxon>
        <taxon>Insecta</taxon>
        <taxon>Pterygota</taxon>
        <taxon>Neoptera</taxon>
        <taxon>Endopterygota</taxon>
        <taxon>Coleoptera</taxon>
        <taxon>Polyphaga</taxon>
        <taxon>Cucujiformia</taxon>
        <taxon>Curculionidae</taxon>
        <taxon>Dryophthorinae</taxon>
        <taxon>Rhynchophorus</taxon>
    </lineage>
</organism>
<dbReference type="PANTHER" id="PTHR10890">
    <property type="entry name" value="CYSTEINYL-TRNA SYNTHETASE"/>
    <property type="match status" value="1"/>
</dbReference>
<dbReference type="GO" id="GO:0046872">
    <property type="term" value="F:metal ion binding"/>
    <property type="evidence" value="ECO:0007669"/>
    <property type="project" value="UniProtKB-KW"/>
</dbReference>
<dbReference type="HAMAP" id="MF_00041">
    <property type="entry name" value="Cys_tRNA_synth"/>
    <property type="match status" value="1"/>
</dbReference>
<dbReference type="InterPro" id="IPR014729">
    <property type="entry name" value="Rossmann-like_a/b/a_fold"/>
</dbReference>
<evidence type="ECO:0000256" key="10">
    <source>
        <dbReference type="ARBA" id="ARBA00023146"/>
    </source>
</evidence>
<dbReference type="CDD" id="cd00672">
    <property type="entry name" value="CysRS_core"/>
    <property type="match status" value="1"/>
</dbReference>
<dbReference type="OrthoDB" id="438179at2759"/>
<dbReference type="PRINTS" id="PR00983">
    <property type="entry name" value="TRNASYNTHCYS"/>
</dbReference>
<comment type="caution">
    <text evidence="20">The sequence shown here is derived from an EMBL/GenBank/DDBJ whole genome shotgun (WGS) entry which is preliminary data.</text>
</comment>
<keyword evidence="6" id="KW-0547">Nucleotide-binding</keyword>
<evidence type="ECO:0000256" key="5">
    <source>
        <dbReference type="ARBA" id="ARBA00022723"/>
    </source>
</evidence>
<dbReference type="EC" id="6.1.1.16" evidence="3"/>
<dbReference type="Gene3D" id="3.40.50.620">
    <property type="entry name" value="HUPs"/>
    <property type="match status" value="1"/>
</dbReference>
<evidence type="ECO:0000256" key="4">
    <source>
        <dbReference type="ARBA" id="ARBA00022598"/>
    </source>
</evidence>
<evidence type="ECO:0000313" key="21">
    <source>
        <dbReference type="Proteomes" id="UP000625711"/>
    </source>
</evidence>
<dbReference type="AlphaFoldDB" id="A0A834IIK7"/>
<evidence type="ECO:0000256" key="7">
    <source>
        <dbReference type="ARBA" id="ARBA00022833"/>
    </source>
</evidence>
<dbReference type="GO" id="GO:0006423">
    <property type="term" value="P:cysteinyl-tRNA aminoacylation"/>
    <property type="evidence" value="ECO:0007669"/>
    <property type="project" value="InterPro"/>
</dbReference>
<comment type="catalytic activity">
    <reaction evidence="18">
        <text>tRNA(Cys) + L-cysteine + ATP = L-cysteinyl-tRNA(Cys) + AMP + diphosphate</text>
        <dbReference type="Rhea" id="RHEA:17773"/>
        <dbReference type="Rhea" id="RHEA-COMP:9661"/>
        <dbReference type="Rhea" id="RHEA-COMP:9679"/>
        <dbReference type="ChEBI" id="CHEBI:30616"/>
        <dbReference type="ChEBI" id="CHEBI:33019"/>
        <dbReference type="ChEBI" id="CHEBI:35235"/>
        <dbReference type="ChEBI" id="CHEBI:78442"/>
        <dbReference type="ChEBI" id="CHEBI:78517"/>
        <dbReference type="ChEBI" id="CHEBI:456215"/>
        <dbReference type="EC" id="6.1.1.16"/>
    </reaction>
    <physiologicalReaction direction="right-to-left" evidence="18">
        <dbReference type="Rhea" id="RHEA:17775"/>
    </physiologicalReaction>
</comment>
<comment type="catalytic activity">
    <reaction evidence="17">
        <text>S-sulfanyl-L-cysteine + tRNA(Cys) + ATP = (S)-sulfanyl-L-cysteinyl-tRNA(Cys) + AMP + diphosphate</text>
        <dbReference type="Rhea" id="RHEA:78647"/>
        <dbReference type="Rhea" id="RHEA-COMP:9661"/>
        <dbReference type="Rhea" id="RHEA-COMP:19119"/>
        <dbReference type="ChEBI" id="CHEBI:30616"/>
        <dbReference type="ChEBI" id="CHEBI:33019"/>
        <dbReference type="ChEBI" id="CHEBI:58591"/>
        <dbReference type="ChEBI" id="CHEBI:78442"/>
        <dbReference type="ChEBI" id="CHEBI:229520"/>
        <dbReference type="ChEBI" id="CHEBI:456215"/>
    </reaction>
    <physiologicalReaction direction="left-to-right" evidence="17">
        <dbReference type="Rhea" id="RHEA:78648"/>
    </physiologicalReaction>
</comment>
<dbReference type="InterPro" id="IPR024909">
    <property type="entry name" value="Cys-tRNA/MSH_ligase"/>
</dbReference>
<evidence type="ECO:0000256" key="12">
    <source>
        <dbReference type="ARBA" id="ARBA00043868"/>
    </source>
</evidence>
<evidence type="ECO:0000256" key="14">
    <source>
        <dbReference type="ARBA" id="ARBA00047499"/>
    </source>
</evidence>
<keyword evidence="9" id="KW-0648">Protein biosynthesis</keyword>
<evidence type="ECO:0000256" key="17">
    <source>
        <dbReference type="ARBA" id="ARBA00048609"/>
    </source>
</evidence>
<dbReference type="GO" id="GO:0005737">
    <property type="term" value="C:cytoplasm"/>
    <property type="evidence" value="ECO:0007669"/>
    <property type="project" value="TreeGrafter"/>
</dbReference>
<keyword evidence="5" id="KW-0479">Metal-binding</keyword>
<evidence type="ECO:0000256" key="3">
    <source>
        <dbReference type="ARBA" id="ARBA00012832"/>
    </source>
</evidence>
<evidence type="ECO:0000256" key="1">
    <source>
        <dbReference type="ARBA" id="ARBA00001947"/>
    </source>
</evidence>
<dbReference type="NCBIfam" id="TIGR00435">
    <property type="entry name" value="cysS"/>
    <property type="match status" value="1"/>
</dbReference>
<evidence type="ECO:0000256" key="16">
    <source>
        <dbReference type="ARBA" id="ARBA00047731"/>
    </source>
</evidence>
<comment type="catalytic activity">
    <reaction evidence="14">
        <text>S-disulfanyl-L-cysteine + tRNA(Cys) + ATP = (S)-disulfanyl-L-cysteinyl-tRNA(Cys) + AMP + diphosphate</text>
        <dbReference type="Rhea" id="RHEA:78651"/>
        <dbReference type="Rhea" id="RHEA-COMP:9661"/>
        <dbReference type="Rhea" id="RHEA-COMP:19120"/>
        <dbReference type="ChEBI" id="CHEBI:30616"/>
        <dbReference type="ChEBI" id="CHEBI:33019"/>
        <dbReference type="ChEBI" id="CHEBI:78442"/>
        <dbReference type="ChEBI" id="CHEBI:229465"/>
        <dbReference type="ChEBI" id="CHEBI:229521"/>
        <dbReference type="ChEBI" id="CHEBI:456215"/>
    </reaction>
    <physiologicalReaction direction="left-to-right" evidence="14">
        <dbReference type="Rhea" id="RHEA:78652"/>
    </physiologicalReaction>
</comment>
<dbReference type="InterPro" id="IPR015803">
    <property type="entry name" value="Cys-tRNA-ligase"/>
</dbReference>
<evidence type="ECO:0000256" key="15">
    <source>
        <dbReference type="ARBA" id="ARBA00047548"/>
    </source>
</evidence>
<dbReference type="FunFam" id="3.40.50.620:FF:000027">
    <property type="entry name" value="Cysteine--tRNA ligase, cytoplasmic"/>
    <property type="match status" value="1"/>
</dbReference>
<dbReference type="Gene3D" id="1.20.120.1910">
    <property type="entry name" value="Cysteine-tRNA ligase, C-terminal anti-codon recognition domain"/>
    <property type="match status" value="1"/>
</dbReference>
<sequence>MVLKYLKSSFILNSIRHRARFKHSWIQPEGSHVNLQLYNCITRQKENFIPNNKDAVSWYTCGPTVYDSSHIGHAACYVRLDIIQRILREYFGINLVTCMNITDIDDKIIKKSKDTKTDYKTLVQQYENEFWQDLNSLQVPKPDIVVGVVKNMPLIIDFIKKLETNGVAYKGSDNSIYFDVSKAYSTYGKLQNIGDYLPESSNPHKKSPVDFALWKNIKDSEEPTFKSPWGFGRPGWHIECSTLASAVFGDKIDIHAGGIDLRFPHHENEEVQSCTFHRKKQWVNYWIHTGHLHLKGALKMSKSLKNTISIQQMLNDISANEFRILCAMSHYSHPMEYSNELLETPRNVLKVYENFINTCEDIENGHIKPTLDSNQLNAIISKSFQEVNRALCDNFNTPLAIQIFNQSINRLNAMIYSASTDRGIINNMYLLLAFKKFLCSMLNILGIELKQSSHQEHDDSTKVIDLLIRFRQEVRTVSLQEKNKELLTACDSVRDSLKEYGISVKDHGKVSSWSR</sequence>
<protein>
    <recommendedName>
        <fullName evidence="3">cysteine--tRNA ligase</fullName>
        <ecNumber evidence="3">6.1.1.16</ecNumber>
    </recommendedName>
    <alternativeName>
        <fullName evidence="11">Cysteinyl-tRNA synthetase</fullName>
    </alternativeName>
</protein>
<name>A0A834IIK7_RHYFE</name>
<comment type="function">
    <text evidence="12">Mitochondrial cysteine-specific aminoacyl-tRNA synthetase that catalyzes the ATP-dependent ligation of cysteine to tRNA(Cys).</text>
</comment>
<comment type="catalytic activity">
    <reaction evidence="16">
        <text>S-sulfanyl-L-cysteine + L-cysteine = S-disulfanyl-L-cysteine + L-alanine</text>
        <dbReference type="Rhea" id="RHEA:78627"/>
        <dbReference type="ChEBI" id="CHEBI:35235"/>
        <dbReference type="ChEBI" id="CHEBI:57972"/>
        <dbReference type="ChEBI" id="CHEBI:58591"/>
        <dbReference type="ChEBI" id="CHEBI:229465"/>
    </reaction>
    <physiologicalReaction direction="left-to-right" evidence="16">
        <dbReference type="Rhea" id="RHEA:78628"/>
    </physiologicalReaction>
</comment>
<dbReference type="GO" id="GO:0004817">
    <property type="term" value="F:cysteine-tRNA ligase activity"/>
    <property type="evidence" value="ECO:0007669"/>
    <property type="project" value="UniProtKB-EC"/>
</dbReference>
<dbReference type="GO" id="GO:0005524">
    <property type="term" value="F:ATP binding"/>
    <property type="evidence" value="ECO:0007669"/>
    <property type="project" value="UniProtKB-KW"/>
</dbReference>
<keyword evidence="10" id="KW-0030">Aminoacyl-tRNA synthetase</keyword>
<gene>
    <name evidence="20" type="ORF">GWI33_004476</name>
</gene>
<keyword evidence="7" id="KW-0862">Zinc</keyword>
<feature type="domain" description="tRNA synthetases class I catalytic" evidence="19">
    <location>
        <begin position="50"/>
        <end position="344"/>
    </location>
</feature>
<comment type="cofactor">
    <cofactor evidence="1">
        <name>Zn(2+)</name>
        <dbReference type="ChEBI" id="CHEBI:29105"/>
    </cofactor>
</comment>
<dbReference type="SUPFAM" id="SSF47323">
    <property type="entry name" value="Anticodon-binding domain of a subclass of class I aminoacyl-tRNA synthetases"/>
    <property type="match status" value="1"/>
</dbReference>
<evidence type="ECO:0000256" key="18">
    <source>
        <dbReference type="ARBA" id="ARBA00049046"/>
    </source>
</evidence>
<dbReference type="InterPro" id="IPR032678">
    <property type="entry name" value="tRNA-synt_1_cat_dom"/>
</dbReference>
<comment type="catalytic activity">
    <reaction evidence="15">
        <text>2 L-cysteine = S-sulfanyl-L-cysteine + L-alanine</text>
        <dbReference type="Rhea" id="RHEA:78543"/>
        <dbReference type="ChEBI" id="CHEBI:35235"/>
        <dbReference type="ChEBI" id="CHEBI:57972"/>
        <dbReference type="ChEBI" id="CHEBI:58591"/>
    </reaction>
    <physiologicalReaction direction="left-to-right" evidence="15">
        <dbReference type="Rhea" id="RHEA:78544"/>
    </physiologicalReaction>
</comment>
<reference evidence="20" key="1">
    <citation type="submission" date="2020-08" db="EMBL/GenBank/DDBJ databases">
        <title>Genome sequencing and assembly of the red palm weevil Rhynchophorus ferrugineus.</title>
        <authorList>
            <person name="Dias G.B."/>
            <person name="Bergman C.M."/>
            <person name="Manee M."/>
        </authorList>
    </citation>
    <scope>NUCLEOTIDE SEQUENCE</scope>
    <source>
        <strain evidence="20">AA-2017</strain>
        <tissue evidence="20">Whole larva</tissue>
    </source>
</reference>
<evidence type="ECO:0000256" key="2">
    <source>
        <dbReference type="ARBA" id="ARBA00005594"/>
    </source>
</evidence>
<keyword evidence="4" id="KW-0436">Ligase</keyword>
<dbReference type="Pfam" id="PF01406">
    <property type="entry name" value="tRNA-synt_1e"/>
    <property type="match status" value="1"/>
</dbReference>
<evidence type="ECO:0000259" key="19">
    <source>
        <dbReference type="Pfam" id="PF01406"/>
    </source>
</evidence>
<dbReference type="PANTHER" id="PTHR10890:SF27">
    <property type="entry name" value="CYSTEINE--TRNA LIGASE, MITOCHONDRIAL-RELATED"/>
    <property type="match status" value="1"/>
</dbReference>
<dbReference type="Proteomes" id="UP000625711">
    <property type="component" value="Unassembled WGS sequence"/>
</dbReference>
<evidence type="ECO:0000256" key="11">
    <source>
        <dbReference type="ARBA" id="ARBA00031499"/>
    </source>
</evidence>
<proteinExistence type="inferred from homology"/>
<comment type="function">
    <text evidence="13">In addition to its role as an aminoacyl-tRNA synthetase, has also cysteine persulfide synthase activity. Produces reactive persulfide species such as cysteine persulfide (CysSSH) from substrate cysteine and mediate direct incorporation of CysSSH into proteins during translations, resulting in protein persulfides and polysulfides. CysSSHs behave as potent antioxidants and cellular protectants.</text>
</comment>
<evidence type="ECO:0000256" key="6">
    <source>
        <dbReference type="ARBA" id="ARBA00022741"/>
    </source>
</evidence>
<evidence type="ECO:0000256" key="9">
    <source>
        <dbReference type="ARBA" id="ARBA00022917"/>
    </source>
</evidence>
<comment type="similarity">
    <text evidence="2">Belongs to the class-I aminoacyl-tRNA synthetase family.</text>
</comment>
<dbReference type="SUPFAM" id="SSF52374">
    <property type="entry name" value="Nucleotidylyl transferase"/>
    <property type="match status" value="1"/>
</dbReference>